<keyword evidence="3" id="KW-1185">Reference proteome</keyword>
<dbReference type="GeneID" id="5658889"/>
<evidence type="ECO:0000256" key="1">
    <source>
        <dbReference type="SAM" id="MobiDB-lite"/>
    </source>
</evidence>
<evidence type="ECO:0000313" key="3">
    <source>
        <dbReference type="Proteomes" id="UP000202419"/>
    </source>
</evidence>
<evidence type="ECO:0000313" key="2">
    <source>
        <dbReference type="EMBL" id="ABT14647.1"/>
    </source>
</evidence>
<organism evidence="2 3">
    <name type="scientific">Paramecium bursaria Chlorella virus NY2A</name>
    <name type="common">PBCV-NY2A</name>
    <dbReference type="NCBI Taxonomy" id="46021"/>
    <lineage>
        <taxon>Viruses</taxon>
        <taxon>Varidnaviria</taxon>
        <taxon>Bamfordvirae</taxon>
        <taxon>Nucleocytoviricota</taxon>
        <taxon>Megaviricetes</taxon>
        <taxon>Algavirales</taxon>
        <taxon>Phycodnaviridae</taxon>
        <taxon>Chlorovirus</taxon>
        <taxon>Chlorovirus americanus</taxon>
    </lineage>
</organism>
<dbReference type="RefSeq" id="YP_001497444.1">
    <property type="nucleotide sequence ID" value="NC_009898.1"/>
</dbReference>
<proteinExistence type="predicted"/>
<organismHost>
    <name type="scientific">Chlorella</name>
    <dbReference type="NCBI Taxonomy" id="3071"/>
</organismHost>
<sequence>MKRFVRAALHDSGVSKRKKGVNFALTHTVFPSIVLPKMLILKYGSPLSGSTSSERQSVGKNVSSVICL</sequence>
<name>A7IWC3_PBCVN</name>
<gene>
    <name evidence="2" type="primary">b248L</name>
    <name evidence="2" type="ORF">NY2A_b248L</name>
</gene>
<accession>A7IWC3</accession>
<dbReference type="KEGG" id="vg:5658889"/>
<dbReference type="Proteomes" id="UP000202419">
    <property type="component" value="Segment"/>
</dbReference>
<dbReference type="EMBL" id="DQ491002">
    <property type="protein sequence ID" value="ABT14647.1"/>
    <property type="molecule type" value="Genomic_DNA"/>
</dbReference>
<reference evidence="2 3" key="1">
    <citation type="journal article" date="2007" name="Virology">
        <title>Sequence and annotation of the 369-kb NY-2A and the 345-kb AR158 viruses that infect Chlorella NC64A.</title>
        <authorList>
            <person name="Fitzgerald L.A."/>
            <person name="Graves M.V."/>
            <person name="Li X."/>
            <person name="Feldblyum T."/>
            <person name="Nierman W.C."/>
            <person name="Van Etten J.L."/>
        </authorList>
    </citation>
    <scope>NUCLEOTIDE SEQUENCE [LARGE SCALE GENOMIC DNA]</scope>
    <source>
        <strain evidence="2 3">NY-2A</strain>
    </source>
</reference>
<feature type="region of interest" description="Disordered" evidence="1">
    <location>
        <begin position="48"/>
        <end position="68"/>
    </location>
</feature>
<protein>
    <submittedName>
        <fullName evidence="2">Uncharacterized protein b248L</fullName>
    </submittedName>
</protein>